<evidence type="ECO:0008006" key="3">
    <source>
        <dbReference type="Google" id="ProtNLM"/>
    </source>
</evidence>
<evidence type="ECO:0000313" key="2">
    <source>
        <dbReference type="Proteomes" id="UP000198748"/>
    </source>
</evidence>
<name>A0A1G7B288_9BACT</name>
<dbReference type="Proteomes" id="UP000198748">
    <property type="component" value="Unassembled WGS sequence"/>
</dbReference>
<protein>
    <recommendedName>
        <fullName evidence="3">BppU N-terminal domain-containing protein</fullName>
    </recommendedName>
</protein>
<gene>
    <name evidence="1" type="ORF">SAMN04487996_10430</name>
</gene>
<reference evidence="2" key="1">
    <citation type="submission" date="2016-10" db="EMBL/GenBank/DDBJ databases">
        <authorList>
            <person name="Varghese N."/>
            <person name="Submissions S."/>
        </authorList>
    </citation>
    <scope>NUCLEOTIDE SEQUENCE [LARGE SCALE GENOMIC DNA]</scope>
    <source>
        <strain evidence="2">DSM 25329</strain>
    </source>
</reference>
<dbReference type="RefSeq" id="WP_090147827.1">
    <property type="nucleotide sequence ID" value="NZ_FNAN01000004.1"/>
</dbReference>
<proteinExistence type="predicted"/>
<accession>A0A1G7B288</accession>
<keyword evidence="2" id="KW-1185">Reference proteome</keyword>
<organism evidence="1 2">
    <name type="scientific">Dyadobacter soli</name>
    <dbReference type="NCBI Taxonomy" id="659014"/>
    <lineage>
        <taxon>Bacteria</taxon>
        <taxon>Pseudomonadati</taxon>
        <taxon>Bacteroidota</taxon>
        <taxon>Cytophagia</taxon>
        <taxon>Cytophagales</taxon>
        <taxon>Spirosomataceae</taxon>
        <taxon>Dyadobacter</taxon>
    </lineage>
</organism>
<sequence length="124" mass="13589">MPTSTTGPATGLDINVYRGDTMERFIQIKRNGVEEQLSDHQFRMQVRSASVVIIELTTDPNGGITFEQTPGGVLALVIDAAKMSTLNPGTYQFDMQQTYAVTGKVKTRFRGTCTITDDVTKPLS</sequence>
<evidence type="ECO:0000313" key="1">
    <source>
        <dbReference type="EMBL" id="SDE20376.1"/>
    </source>
</evidence>
<dbReference type="STRING" id="659014.SAMN04487996_10430"/>
<dbReference type="OrthoDB" id="9553494at2"/>
<dbReference type="AlphaFoldDB" id="A0A1G7B288"/>
<dbReference type="EMBL" id="FNAN01000004">
    <property type="protein sequence ID" value="SDE20376.1"/>
    <property type="molecule type" value="Genomic_DNA"/>
</dbReference>